<name>A0A450YH14_9GAMM</name>
<dbReference type="Pfam" id="PF00216">
    <property type="entry name" value="Bac_DNA_binding"/>
    <property type="match status" value="1"/>
</dbReference>
<gene>
    <name evidence="7" type="ORF">BECKSD772E_GA0070983_10765</name>
    <name evidence="6" type="ORF">BECKSD772F_GA0070984_10765</name>
</gene>
<dbReference type="Gene3D" id="4.10.520.10">
    <property type="entry name" value="IHF-like DNA-binding proteins"/>
    <property type="match status" value="1"/>
</dbReference>
<evidence type="ECO:0000313" key="7">
    <source>
        <dbReference type="EMBL" id="VFK46570.1"/>
    </source>
</evidence>
<dbReference type="SUPFAM" id="SSF47729">
    <property type="entry name" value="IHF-like DNA-binding proteins"/>
    <property type="match status" value="1"/>
</dbReference>
<evidence type="ECO:0000313" key="6">
    <source>
        <dbReference type="EMBL" id="VFK40848.1"/>
    </source>
</evidence>
<dbReference type="PANTHER" id="PTHR33175:SF3">
    <property type="entry name" value="DNA-BINDING PROTEIN HU-BETA"/>
    <property type="match status" value="1"/>
</dbReference>
<evidence type="ECO:0000256" key="2">
    <source>
        <dbReference type="ARBA" id="ARBA00010529"/>
    </source>
</evidence>
<organism evidence="6">
    <name type="scientific">Candidatus Kentrum sp. SD</name>
    <dbReference type="NCBI Taxonomy" id="2126332"/>
    <lineage>
        <taxon>Bacteria</taxon>
        <taxon>Pseudomonadati</taxon>
        <taxon>Pseudomonadota</taxon>
        <taxon>Gammaproteobacteria</taxon>
        <taxon>Candidatus Kentrum</taxon>
    </lineage>
</organism>
<dbReference type="EMBL" id="CAADFU010000076">
    <property type="protein sequence ID" value="VFK46570.1"/>
    <property type="molecule type" value="Genomic_DNA"/>
</dbReference>
<dbReference type="EMBL" id="CAADFR010000076">
    <property type="protein sequence ID" value="VFK40848.1"/>
    <property type="molecule type" value="Genomic_DNA"/>
</dbReference>
<dbReference type="PRINTS" id="PR01727">
    <property type="entry name" value="DNABINDINGHU"/>
</dbReference>
<dbReference type="InterPro" id="IPR020816">
    <property type="entry name" value="Histone-like_DNA-bd_CS"/>
</dbReference>
<evidence type="ECO:0000256" key="5">
    <source>
        <dbReference type="RuleBase" id="RU003939"/>
    </source>
</evidence>
<comment type="similarity">
    <text evidence="2 5">Belongs to the bacterial histone-like protein family.</text>
</comment>
<accession>A0A450YH14</accession>
<dbReference type="GO" id="GO:0042802">
    <property type="term" value="F:identical protein binding"/>
    <property type="evidence" value="ECO:0007669"/>
    <property type="project" value="UniProtKB-ARBA"/>
</dbReference>
<dbReference type="AlphaFoldDB" id="A0A450YH14"/>
<dbReference type="FunFam" id="4.10.520.10:FF:000001">
    <property type="entry name" value="DNA-binding protein HU"/>
    <property type="match status" value="1"/>
</dbReference>
<evidence type="ECO:0000256" key="1">
    <source>
        <dbReference type="ARBA" id="ARBA00003819"/>
    </source>
</evidence>
<dbReference type="PANTHER" id="PTHR33175">
    <property type="entry name" value="DNA-BINDING PROTEIN HU"/>
    <property type="match status" value="1"/>
</dbReference>
<dbReference type="PROSITE" id="PS00045">
    <property type="entry name" value="HISTONE_LIKE"/>
    <property type="match status" value="1"/>
</dbReference>
<evidence type="ECO:0000256" key="4">
    <source>
        <dbReference type="ARBA" id="ARBA00023125"/>
    </source>
</evidence>
<dbReference type="CDD" id="cd13831">
    <property type="entry name" value="HU"/>
    <property type="match status" value="1"/>
</dbReference>
<dbReference type="GO" id="GO:0030527">
    <property type="term" value="F:structural constituent of chromatin"/>
    <property type="evidence" value="ECO:0007669"/>
    <property type="project" value="InterPro"/>
</dbReference>
<sequence length="196" mass="21324">MTGWAGKHLFRLPRHEPSRLELFRFTLKIVLPRSQRAWILETHYPRDLGKSLYSKPLSGSDIARKSGIIPSTASQTMLGVVGQIKILSTPIFIRVLCLLFSSVTFAMNKNELIEAVAGSAELPKEKAAKAVDAVIENIKAGLAKGDTVTLVGFGTFTVKERAARAGRNPRTGETIDIKAAKVPSFKPGKALKDALN</sequence>
<dbReference type="GO" id="GO:0006270">
    <property type="term" value="P:DNA replication initiation"/>
    <property type="evidence" value="ECO:0007669"/>
    <property type="project" value="UniProtKB-ARBA"/>
</dbReference>
<keyword evidence="3" id="KW-0226">DNA condensation</keyword>
<protein>
    <submittedName>
        <fullName evidence="6">Nucleoid DNA-binding protein</fullName>
    </submittedName>
</protein>
<dbReference type="InterPro" id="IPR000119">
    <property type="entry name" value="Hist_DNA-bd"/>
</dbReference>
<dbReference type="GO" id="GO:1990178">
    <property type="term" value="C:HU-DNA complex"/>
    <property type="evidence" value="ECO:0007669"/>
    <property type="project" value="UniProtKB-ARBA"/>
</dbReference>
<dbReference type="GO" id="GO:0030261">
    <property type="term" value="P:chromosome condensation"/>
    <property type="evidence" value="ECO:0007669"/>
    <property type="project" value="UniProtKB-KW"/>
</dbReference>
<dbReference type="GO" id="GO:1990103">
    <property type="term" value="C:DnaA-HU complex"/>
    <property type="evidence" value="ECO:0007669"/>
    <property type="project" value="UniProtKB-ARBA"/>
</dbReference>
<dbReference type="GO" id="GO:0005829">
    <property type="term" value="C:cytosol"/>
    <property type="evidence" value="ECO:0007669"/>
    <property type="project" value="TreeGrafter"/>
</dbReference>
<evidence type="ECO:0000256" key="3">
    <source>
        <dbReference type="ARBA" id="ARBA00023067"/>
    </source>
</evidence>
<dbReference type="GO" id="GO:0006351">
    <property type="term" value="P:DNA-templated transcription"/>
    <property type="evidence" value="ECO:0007669"/>
    <property type="project" value="UniProtKB-ARBA"/>
</dbReference>
<keyword evidence="4 6" id="KW-0238">DNA-binding</keyword>
<proteinExistence type="inferred from homology"/>
<dbReference type="GO" id="GO:0003677">
    <property type="term" value="F:DNA binding"/>
    <property type="evidence" value="ECO:0007669"/>
    <property type="project" value="UniProtKB-KW"/>
</dbReference>
<reference evidence="6" key="1">
    <citation type="submission" date="2019-02" db="EMBL/GenBank/DDBJ databases">
        <authorList>
            <person name="Gruber-Vodicka R. H."/>
            <person name="Seah K. B. B."/>
        </authorList>
    </citation>
    <scope>NUCLEOTIDE SEQUENCE</scope>
    <source>
        <strain evidence="7">BECK_S1320</strain>
        <strain evidence="6">BECK_S1321</strain>
    </source>
</reference>
<comment type="function">
    <text evidence="1">Histone-like DNA-binding protein which is capable of wrapping DNA to stabilize it, and thus to prevent its denaturation under extreme environmental conditions.</text>
</comment>
<dbReference type="SMART" id="SM00411">
    <property type="entry name" value="BHL"/>
    <property type="match status" value="1"/>
</dbReference>
<dbReference type="InterPro" id="IPR010992">
    <property type="entry name" value="IHF-like_DNA-bd_dom_sf"/>
</dbReference>